<dbReference type="Pfam" id="PF08596">
    <property type="entry name" value="Lgl_C"/>
    <property type="match status" value="1"/>
</dbReference>
<organism evidence="5 6">
    <name type="scientific">Wickerhamomyces ciferrii (strain ATCC 14091 / BCRC 22168 / CBS 111 / JCM 3599 / NBRC 0793 / NRRL Y-1031 F-60-10)</name>
    <name type="common">Yeast</name>
    <name type="synonym">Pichia ciferrii</name>
    <dbReference type="NCBI Taxonomy" id="1206466"/>
    <lineage>
        <taxon>Eukaryota</taxon>
        <taxon>Fungi</taxon>
        <taxon>Dikarya</taxon>
        <taxon>Ascomycota</taxon>
        <taxon>Saccharomycotina</taxon>
        <taxon>Saccharomycetes</taxon>
        <taxon>Phaffomycetales</taxon>
        <taxon>Wickerhamomycetaceae</taxon>
        <taxon>Wickerhamomyces</taxon>
    </lineage>
</organism>
<evidence type="ECO:0000313" key="5">
    <source>
        <dbReference type="EMBL" id="CCH45345.1"/>
    </source>
</evidence>
<keyword evidence="2" id="KW-0268">Exocytosis</keyword>
<dbReference type="GO" id="GO:0006893">
    <property type="term" value="P:Golgi to plasma membrane transport"/>
    <property type="evidence" value="ECO:0007669"/>
    <property type="project" value="TreeGrafter"/>
</dbReference>
<dbReference type="InParanoid" id="K0KJD3"/>
<evidence type="ECO:0000256" key="1">
    <source>
        <dbReference type="ARBA" id="ARBA00008070"/>
    </source>
</evidence>
<dbReference type="PANTHER" id="PTHR10241:SF25">
    <property type="entry name" value="TOMOSYN, ISOFORM C"/>
    <property type="match status" value="1"/>
</dbReference>
<dbReference type="InterPro" id="IPR001680">
    <property type="entry name" value="WD40_rpt"/>
</dbReference>
<dbReference type="InterPro" id="IPR036322">
    <property type="entry name" value="WD40_repeat_dom_sf"/>
</dbReference>
<dbReference type="GO" id="GO:0019905">
    <property type="term" value="F:syntaxin binding"/>
    <property type="evidence" value="ECO:0007669"/>
    <property type="project" value="TreeGrafter"/>
</dbReference>
<gene>
    <name evidence="5" type="ORF">BN7_4927</name>
</gene>
<feature type="compositionally biased region" description="Polar residues" evidence="3">
    <location>
        <begin position="913"/>
        <end position="922"/>
    </location>
</feature>
<feature type="domain" description="Lethal giant larvae (Lgl)-like C-terminal" evidence="4">
    <location>
        <begin position="506"/>
        <end position="895"/>
    </location>
</feature>
<dbReference type="eggNOG" id="KOG1983">
    <property type="taxonomic scope" value="Eukaryota"/>
</dbReference>
<sequence length="995" mass="108063">MFKSRRLKNVTNAIKTVGTNDLSSGLNSKARYGMSGKPVGVALDPVQSLLAISTDRGEIHVYGQQQVEVVFLLNNSVSITTLRFVKGIYLVALDDRGTVLVFSIYSKKLLSSFSPPGKVTAFETDPSLDWLLIGLQNGSIVAYDIDRGNITPFKIDNLQKQVLPKEKLSPVISIQWNPRDIGTILVGYSHCAIIYSIASAEVRLSFRYEVPKGAPGGNNLVTSTIRYPKVLQALYHPNSLNILTTHEDGSLVFWDALTSEQLHARSLIDIDVNVPQGANVHREGSVNTEFLKVAWLCDENPDSTALLIAGGDGPAHDGIHNLSVINYGVAPKYSITSYEKMGSYYAEPKQQRFLPIQNSSSVIDFISLAQTSPYFQGNHNPNFIMVLLESGEIETLAYPQGILNYKSSLFPQSIAWVHPQTTVTIASPVPRKQWLGMIGKSTKKDNILKGGYPVKKALRANEVRSALATGHVNGSVRIWDASHAELDDSSVMEVDVAASLNTITDVAIDAISFAGETAELAVATIGGDVVLYKFDINKKYNPKIGSLEQGMQRMSLADENKLIINLSHRTPNIKEGFLPVVAVHAKRGKVTALKNSNIGFVAMAYESGDLIIIDRRGPAVIFEGDIRQYSQSGSSRITSLEFSIMVFGDDGYSSILLFAGTEKGELITYKILPESSGRFSAQAADIIQSNNYPITHISPYKSDNGTPAFATFDQFHQLANGLIVHGSLAVTSTSDIRIVQPAKSRQTHKLFNIPIASAGVSVIAIKQANASKPYGSVLQIVLQTGAIKVLSLPELREITTLQVPAVIDPKFVSYSSVLPSGDAVIRTGVSEASLVNIAGSGITAAQLPSDKLYNEKLRIPYRPQVGALQWAKGTTLVNYDELDVLIGGDRRPAPKNPESSIAGGNLTLAPARGSQNSSTDQLSGEDYSYDKPVRKRTQGGYDPSRSFVRTFQNGFESAGETFNDYANNASQNMNETVGEAKNDLMKSLLKSKFGF</sequence>
<dbReference type="SUPFAM" id="SSF82171">
    <property type="entry name" value="DPP6 N-terminal domain-like"/>
    <property type="match status" value="1"/>
</dbReference>
<dbReference type="SUPFAM" id="SSF50978">
    <property type="entry name" value="WD40 repeat-like"/>
    <property type="match status" value="1"/>
</dbReference>
<dbReference type="InterPro" id="IPR013905">
    <property type="entry name" value="Lgl_C_dom"/>
</dbReference>
<dbReference type="GO" id="GO:0045159">
    <property type="term" value="F:myosin II binding"/>
    <property type="evidence" value="ECO:0007669"/>
    <property type="project" value="TreeGrafter"/>
</dbReference>
<dbReference type="FunCoup" id="K0KJD3">
    <property type="interactions" value="153"/>
</dbReference>
<evidence type="ECO:0000313" key="6">
    <source>
        <dbReference type="Proteomes" id="UP000009328"/>
    </source>
</evidence>
<comment type="similarity">
    <text evidence="1">Belongs to the WD repeat L(2)GL family.</text>
</comment>
<dbReference type="EMBL" id="CAIF01000193">
    <property type="protein sequence ID" value="CCH45345.1"/>
    <property type="molecule type" value="Genomic_DNA"/>
</dbReference>
<dbReference type="AlphaFoldDB" id="K0KJD3"/>
<dbReference type="GO" id="GO:0005737">
    <property type="term" value="C:cytoplasm"/>
    <property type="evidence" value="ECO:0007669"/>
    <property type="project" value="TreeGrafter"/>
</dbReference>
<dbReference type="GO" id="GO:0006887">
    <property type="term" value="P:exocytosis"/>
    <property type="evidence" value="ECO:0007669"/>
    <property type="project" value="UniProtKB-KW"/>
</dbReference>
<feature type="region of interest" description="Disordered" evidence="3">
    <location>
        <begin position="889"/>
        <end position="945"/>
    </location>
</feature>
<evidence type="ECO:0000256" key="3">
    <source>
        <dbReference type="SAM" id="MobiDB-lite"/>
    </source>
</evidence>
<evidence type="ECO:0000256" key="2">
    <source>
        <dbReference type="ARBA" id="ARBA00022483"/>
    </source>
</evidence>
<dbReference type="GO" id="GO:0005096">
    <property type="term" value="F:GTPase activator activity"/>
    <property type="evidence" value="ECO:0007669"/>
    <property type="project" value="TreeGrafter"/>
</dbReference>
<dbReference type="STRING" id="1206466.K0KJD3"/>
<dbReference type="InterPro" id="IPR015943">
    <property type="entry name" value="WD40/YVTN_repeat-like_dom_sf"/>
</dbReference>
<dbReference type="HOGENOM" id="CLU_006030_0_0_1"/>
<dbReference type="GO" id="GO:0005886">
    <property type="term" value="C:plasma membrane"/>
    <property type="evidence" value="ECO:0007669"/>
    <property type="project" value="TreeGrafter"/>
</dbReference>
<keyword evidence="6" id="KW-1185">Reference proteome</keyword>
<dbReference type="Gene3D" id="2.130.10.10">
    <property type="entry name" value="YVTN repeat-like/Quinoprotein amine dehydrogenase"/>
    <property type="match status" value="2"/>
</dbReference>
<protein>
    <recommendedName>
        <fullName evidence="4">Lethal giant larvae (Lgl)-like C-terminal domain-containing protein</fullName>
    </recommendedName>
</protein>
<reference evidence="5 6" key="1">
    <citation type="journal article" date="2012" name="Eukaryot. Cell">
        <title>Draft genome sequence of Wickerhamomyces ciferrii NRRL Y-1031 F-60-10.</title>
        <authorList>
            <person name="Schneider J."/>
            <person name="Andrea H."/>
            <person name="Blom J."/>
            <person name="Jaenicke S."/>
            <person name="Ruckert C."/>
            <person name="Schorsch C."/>
            <person name="Szczepanowski R."/>
            <person name="Farwick M."/>
            <person name="Goesmann A."/>
            <person name="Puhler A."/>
            <person name="Schaffer S."/>
            <person name="Tauch A."/>
            <person name="Kohler T."/>
            <person name="Brinkrolf K."/>
        </authorList>
    </citation>
    <scope>NUCLEOTIDE SEQUENCE [LARGE SCALE GENOMIC DNA]</scope>
    <source>
        <strain evidence="6">ATCC 14091 / BCRC 22168 / CBS 111 / JCM 3599 / NBRC 0793 / NRRL Y-1031 F-60-10</strain>
    </source>
</reference>
<comment type="caution">
    <text evidence="5">The sequence shown here is derived from an EMBL/GenBank/DDBJ whole genome shotgun (WGS) entry which is preliminary data.</text>
</comment>
<dbReference type="SMART" id="SM00320">
    <property type="entry name" value="WD40"/>
    <property type="match status" value="4"/>
</dbReference>
<dbReference type="Proteomes" id="UP000009328">
    <property type="component" value="Unassembled WGS sequence"/>
</dbReference>
<accession>K0KJD3</accession>
<evidence type="ECO:0000259" key="4">
    <source>
        <dbReference type="Pfam" id="PF08596"/>
    </source>
</evidence>
<dbReference type="PANTHER" id="PTHR10241">
    <property type="entry name" value="LETHAL 2 GIANT LARVAE PROTEIN"/>
    <property type="match status" value="1"/>
</dbReference>
<proteinExistence type="inferred from homology"/>
<name>K0KJD3_WICCF</name>